<feature type="region of interest" description="Disordered" evidence="1">
    <location>
        <begin position="85"/>
        <end position="122"/>
    </location>
</feature>
<evidence type="ECO:0000313" key="3">
    <source>
        <dbReference type="Proteomes" id="UP000286415"/>
    </source>
</evidence>
<feature type="compositionally biased region" description="Polar residues" evidence="1">
    <location>
        <begin position="92"/>
        <end position="122"/>
    </location>
</feature>
<organism evidence="2 3">
    <name type="scientific">Clonorchis sinensis</name>
    <name type="common">Chinese liver fluke</name>
    <dbReference type="NCBI Taxonomy" id="79923"/>
    <lineage>
        <taxon>Eukaryota</taxon>
        <taxon>Metazoa</taxon>
        <taxon>Spiralia</taxon>
        <taxon>Lophotrochozoa</taxon>
        <taxon>Platyhelminthes</taxon>
        <taxon>Trematoda</taxon>
        <taxon>Digenea</taxon>
        <taxon>Opisthorchiida</taxon>
        <taxon>Opisthorchiata</taxon>
        <taxon>Opisthorchiidae</taxon>
        <taxon>Clonorchis</taxon>
    </lineage>
</organism>
<dbReference type="EMBL" id="NIRI02000042">
    <property type="protein sequence ID" value="KAG5450658.1"/>
    <property type="molecule type" value="Genomic_DNA"/>
</dbReference>
<dbReference type="AlphaFoldDB" id="A0A8T1MNZ1"/>
<gene>
    <name evidence="2" type="ORF">CSKR_108793</name>
</gene>
<dbReference type="OrthoDB" id="6249047at2759"/>
<accession>A0A8T1MNZ1</accession>
<feature type="compositionally biased region" description="Low complexity" evidence="1">
    <location>
        <begin position="157"/>
        <end position="171"/>
    </location>
</feature>
<proteinExistence type="predicted"/>
<evidence type="ECO:0000256" key="1">
    <source>
        <dbReference type="SAM" id="MobiDB-lite"/>
    </source>
</evidence>
<evidence type="ECO:0000313" key="2">
    <source>
        <dbReference type="EMBL" id="KAG5450658.1"/>
    </source>
</evidence>
<protein>
    <submittedName>
        <fullName evidence="2">Uncharacterized protein</fullName>
    </submittedName>
</protein>
<name>A0A8T1MNZ1_CLOSI</name>
<reference evidence="2 3" key="1">
    <citation type="journal article" date="2018" name="Biotechnol. Adv.">
        <title>Improved genomic resources and new bioinformatic workflow for the carcinogenic parasite Clonorchis sinensis: Biotechnological implications.</title>
        <authorList>
            <person name="Wang D."/>
            <person name="Korhonen P.K."/>
            <person name="Gasser R.B."/>
            <person name="Young N.D."/>
        </authorList>
    </citation>
    <scope>NUCLEOTIDE SEQUENCE [LARGE SCALE GENOMIC DNA]</scope>
    <source>
        <strain evidence="2">Cs-k2</strain>
    </source>
</reference>
<keyword evidence="3" id="KW-1185">Reference proteome</keyword>
<comment type="caution">
    <text evidence="2">The sequence shown here is derived from an EMBL/GenBank/DDBJ whole genome shotgun (WGS) entry which is preliminary data.</text>
</comment>
<sequence length="171" mass="18979">MHLFKRVAGAVTSEGTEIPDDQTCSHESKCSTCCGSPTVTIPSSSAETTVSVRCSPVRRVRPDAFRRTLRLRRRTCLFRLHVQNRPPPEMLDSTQALNSSNPPTQLSNTRSYQLSPQDPTTGSRLSFETYLAQPVEIRYPFNYVADLFEDASPPSAPSKQSSPFSPTELQS</sequence>
<reference evidence="2 3" key="2">
    <citation type="journal article" date="2021" name="Genomics">
        <title>High-quality reference genome for Clonorchis sinensis.</title>
        <authorList>
            <person name="Young N.D."/>
            <person name="Stroehlein A.J."/>
            <person name="Kinkar L."/>
            <person name="Wang T."/>
            <person name="Sohn W.M."/>
            <person name="Chang B.C.H."/>
            <person name="Kaur P."/>
            <person name="Weisz D."/>
            <person name="Dudchenko O."/>
            <person name="Aiden E.L."/>
            <person name="Korhonen P.K."/>
            <person name="Gasser R.B."/>
        </authorList>
    </citation>
    <scope>NUCLEOTIDE SEQUENCE [LARGE SCALE GENOMIC DNA]</scope>
    <source>
        <strain evidence="2">Cs-k2</strain>
    </source>
</reference>
<dbReference type="Proteomes" id="UP000286415">
    <property type="component" value="Unassembled WGS sequence"/>
</dbReference>
<feature type="region of interest" description="Disordered" evidence="1">
    <location>
        <begin position="150"/>
        <end position="171"/>
    </location>
</feature>